<feature type="domain" description="SMP-30/Gluconolactonase/LRE-like region" evidence="3">
    <location>
        <begin position="131"/>
        <end position="309"/>
    </location>
</feature>
<protein>
    <submittedName>
        <fullName evidence="4">Calcium-dependent phosphotriesterase</fullName>
    </submittedName>
</protein>
<dbReference type="SUPFAM" id="SSF63829">
    <property type="entry name" value="Calcium-dependent phosphotriesterase"/>
    <property type="match status" value="1"/>
</dbReference>
<dbReference type="STRING" id="61395.A0A1Y1WH63"/>
<dbReference type="Pfam" id="PF08450">
    <property type="entry name" value="SGL"/>
    <property type="match status" value="1"/>
</dbReference>
<keyword evidence="2" id="KW-0732">Signal</keyword>
<comment type="caution">
    <text evidence="4">The sequence shown here is derived from an EMBL/GenBank/DDBJ whole genome shotgun (WGS) entry which is preliminary data.</text>
</comment>
<dbReference type="InterPro" id="IPR011042">
    <property type="entry name" value="6-blade_b-propeller_TolB-like"/>
</dbReference>
<name>A0A1Y1WH63_9FUNG</name>
<dbReference type="PANTHER" id="PTHR47572">
    <property type="entry name" value="LIPOPROTEIN-RELATED"/>
    <property type="match status" value="1"/>
</dbReference>
<keyword evidence="1" id="KW-0378">Hydrolase</keyword>
<dbReference type="RefSeq" id="XP_040746177.1">
    <property type="nucleotide sequence ID" value="XM_040892131.1"/>
</dbReference>
<dbReference type="OrthoDB" id="423498at2759"/>
<accession>A0A1Y1WH63</accession>
<dbReference type="AlphaFoldDB" id="A0A1Y1WH63"/>
<dbReference type="EMBL" id="MCFD01000002">
    <property type="protein sequence ID" value="ORX72837.1"/>
    <property type="molecule type" value="Genomic_DNA"/>
</dbReference>
<dbReference type="GO" id="GO:0016787">
    <property type="term" value="F:hydrolase activity"/>
    <property type="evidence" value="ECO:0007669"/>
    <property type="project" value="UniProtKB-KW"/>
</dbReference>
<dbReference type="InterPro" id="IPR013658">
    <property type="entry name" value="SGL"/>
</dbReference>
<dbReference type="Proteomes" id="UP000193922">
    <property type="component" value="Unassembled WGS sequence"/>
</dbReference>
<proteinExistence type="predicted"/>
<dbReference type="Gene3D" id="2.120.10.30">
    <property type="entry name" value="TolB, C-terminal domain"/>
    <property type="match status" value="1"/>
</dbReference>
<evidence type="ECO:0000313" key="4">
    <source>
        <dbReference type="EMBL" id="ORX72837.1"/>
    </source>
</evidence>
<sequence length="342" mass="36907">MRLAAIMIAASAAALSSTAASIPGAVSVYHTGPFLTSSTTRFGALIEGAAVDKDGNFYAVHYGDNKAAIGRAFSSQKSLFEDKAKPNSWFNGIRFHIDKQGIQEAYLADVVNHRVVRLRDVGKNGKFAHSETFCQSPKILQPNDLAIAHTTGRIFLSGMRFTPDSVVGDGDLWTCDKSGKAKKLGEFYRTNGIEVSPDEKTLYLSEAINKGGEVVSNQILAFDLDAYQGKISNRRVFVDFATLDGTAGNDVDGMRADVDGNLYVARWGSGKVAKISPKGKLLAYFQLSNIKEVTNLELAGPKGKDLFVVGACVDNPAKGCVERFVGNKSQGRAFANLQKKKH</sequence>
<dbReference type="PANTHER" id="PTHR47572:SF4">
    <property type="entry name" value="LACTONASE DRP35"/>
    <property type="match status" value="1"/>
</dbReference>
<evidence type="ECO:0000313" key="5">
    <source>
        <dbReference type="Proteomes" id="UP000193922"/>
    </source>
</evidence>
<evidence type="ECO:0000259" key="3">
    <source>
        <dbReference type="Pfam" id="PF08450"/>
    </source>
</evidence>
<feature type="chain" id="PRO_5013141434" evidence="2">
    <location>
        <begin position="20"/>
        <end position="342"/>
    </location>
</feature>
<evidence type="ECO:0000256" key="2">
    <source>
        <dbReference type="SAM" id="SignalP"/>
    </source>
</evidence>
<keyword evidence="5" id="KW-1185">Reference proteome</keyword>
<organism evidence="4 5">
    <name type="scientific">Linderina pennispora</name>
    <dbReference type="NCBI Taxonomy" id="61395"/>
    <lineage>
        <taxon>Eukaryota</taxon>
        <taxon>Fungi</taxon>
        <taxon>Fungi incertae sedis</taxon>
        <taxon>Zoopagomycota</taxon>
        <taxon>Kickxellomycotina</taxon>
        <taxon>Kickxellomycetes</taxon>
        <taxon>Kickxellales</taxon>
        <taxon>Kickxellaceae</taxon>
        <taxon>Linderina</taxon>
    </lineage>
</organism>
<gene>
    <name evidence="4" type="ORF">DL89DRAFT_83490</name>
</gene>
<evidence type="ECO:0000256" key="1">
    <source>
        <dbReference type="ARBA" id="ARBA00022801"/>
    </source>
</evidence>
<dbReference type="GeneID" id="63808779"/>
<feature type="signal peptide" evidence="2">
    <location>
        <begin position="1"/>
        <end position="19"/>
    </location>
</feature>
<reference evidence="4 5" key="1">
    <citation type="submission" date="2016-07" db="EMBL/GenBank/DDBJ databases">
        <title>Pervasive Adenine N6-methylation of Active Genes in Fungi.</title>
        <authorList>
            <consortium name="DOE Joint Genome Institute"/>
            <person name="Mondo S.J."/>
            <person name="Dannebaum R.O."/>
            <person name="Kuo R.C."/>
            <person name="Labutti K."/>
            <person name="Haridas S."/>
            <person name="Kuo A."/>
            <person name="Salamov A."/>
            <person name="Ahrendt S.R."/>
            <person name="Lipzen A."/>
            <person name="Sullivan W."/>
            <person name="Andreopoulos W.B."/>
            <person name="Clum A."/>
            <person name="Lindquist E."/>
            <person name="Daum C."/>
            <person name="Ramamoorthy G.K."/>
            <person name="Gryganskyi A."/>
            <person name="Culley D."/>
            <person name="Magnuson J.K."/>
            <person name="James T.Y."/>
            <person name="O'Malley M.A."/>
            <person name="Stajich J.E."/>
            <person name="Spatafora J.W."/>
            <person name="Visel A."/>
            <person name="Grigoriev I.V."/>
        </authorList>
    </citation>
    <scope>NUCLEOTIDE SEQUENCE [LARGE SCALE GENOMIC DNA]</scope>
    <source>
        <strain evidence="4 5">ATCC 12442</strain>
    </source>
</reference>
<dbReference type="InterPro" id="IPR051262">
    <property type="entry name" value="SMP-30/CGR1_Lactonase"/>
</dbReference>